<name>A0AAV5SSL9_9BILA</name>
<dbReference type="AlphaFoldDB" id="A0AAV5SSL9"/>
<evidence type="ECO:0000313" key="2">
    <source>
        <dbReference type="Proteomes" id="UP001432027"/>
    </source>
</evidence>
<protein>
    <recommendedName>
        <fullName evidence="3">F-box domain-containing protein</fullName>
    </recommendedName>
</protein>
<accession>A0AAV5SSL9</accession>
<comment type="caution">
    <text evidence="1">The sequence shown here is derived from an EMBL/GenBank/DDBJ whole genome shotgun (WGS) entry which is preliminary data.</text>
</comment>
<reference evidence="1" key="1">
    <citation type="submission" date="2023-10" db="EMBL/GenBank/DDBJ databases">
        <title>Genome assembly of Pristionchus species.</title>
        <authorList>
            <person name="Yoshida K."/>
            <person name="Sommer R.J."/>
        </authorList>
    </citation>
    <scope>NUCLEOTIDE SEQUENCE</scope>
    <source>
        <strain evidence="1">RS0144</strain>
    </source>
</reference>
<dbReference type="Proteomes" id="UP001432027">
    <property type="component" value="Unassembled WGS sequence"/>
</dbReference>
<sequence length="392" mass="44922">MMASDVSPLNLDTLPAEVIKLIVSMEKDSLESMRLISPAWKAAVAQHLSGLCYSLERVHLHTNSYCFSDSDDDLDRAFAPPPKPKPKPDPWNQVTLYALLPDSCPGARIGLGEWMSVHERFPDAIEVRCEPHKFYNYSNERAAKRRRVEALKNRTDDTPHSEGIVEVVAAAISAAFSYATGHITPGLVFALVSLFRRRIRKPEEVEEEKELAVHRFTRFFSGFSQIKWLVADDFSDREVLESALKTMDNIFITMLELRGFLWSDLIQKMVVELVNRHGIRHVIFDDVSDLQNFDEFVHEVINLGATIDIFETFPVDDRLFLQPRSFWDEKAAELYKDGISMHICCEGDTIFESAGYQKWVTAHMSIMTKEQRKSDFNHSIRAPRGYQSTMTR</sequence>
<keyword evidence="2" id="KW-1185">Reference proteome</keyword>
<evidence type="ECO:0000313" key="1">
    <source>
        <dbReference type="EMBL" id="GMS85849.1"/>
    </source>
</evidence>
<dbReference type="EMBL" id="BTSX01000002">
    <property type="protein sequence ID" value="GMS85849.1"/>
    <property type="molecule type" value="Genomic_DNA"/>
</dbReference>
<organism evidence="1 2">
    <name type="scientific">Pristionchus entomophagus</name>
    <dbReference type="NCBI Taxonomy" id="358040"/>
    <lineage>
        <taxon>Eukaryota</taxon>
        <taxon>Metazoa</taxon>
        <taxon>Ecdysozoa</taxon>
        <taxon>Nematoda</taxon>
        <taxon>Chromadorea</taxon>
        <taxon>Rhabditida</taxon>
        <taxon>Rhabditina</taxon>
        <taxon>Diplogasteromorpha</taxon>
        <taxon>Diplogasteroidea</taxon>
        <taxon>Neodiplogasteridae</taxon>
        <taxon>Pristionchus</taxon>
    </lineage>
</organism>
<gene>
    <name evidence="1" type="ORF">PENTCL1PPCAC_8024</name>
</gene>
<proteinExistence type="predicted"/>
<evidence type="ECO:0008006" key="3">
    <source>
        <dbReference type="Google" id="ProtNLM"/>
    </source>
</evidence>